<evidence type="ECO:0000313" key="17">
    <source>
        <dbReference type="EMBL" id="GGC28242.1"/>
    </source>
</evidence>
<comment type="pathway">
    <text evidence="4 16">Cofactor biosynthesis; coenzyme A biosynthesis; CoA from (R)-pantothenate: step 1/5.</text>
</comment>
<dbReference type="EMBL" id="BMFD01000001">
    <property type="protein sequence ID" value="GGC28242.1"/>
    <property type="molecule type" value="Genomic_DNA"/>
</dbReference>
<evidence type="ECO:0000256" key="12">
    <source>
        <dbReference type="ARBA" id="ARBA00022958"/>
    </source>
</evidence>
<feature type="binding site" evidence="16">
    <location>
        <begin position="7"/>
        <end position="14"/>
    </location>
    <ligand>
        <name>ATP</name>
        <dbReference type="ChEBI" id="CHEBI:30616"/>
    </ligand>
</feature>
<keyword evidence="11 16" id="KW-0067">ATP-binding</keyword>
<name>A0ABQ1LRK9_9BACT</name>
<dbReference type="SUPFAM" id="SSF53067">
    <property type="entry name" value="Actin-like ATPase domain"/>
    <property type="match status" value="2"/>
</dbReference>
<keyword evidence="13 16" id="KW-0173">Coenzyme A biosynthesis</keyword>
<comment type="subcellular location">
    <subcellularLocation>
        <location evidence="3 16">Cytoplasm</location>
    </subcellularLocation>
</comment>
<organism evidence="17 18">
    <name type="scientific">Belliella aquatica</name>
    <dbReference type="NCBI Taxonomy" id="1323734"/>
    <lineage>
        <taxon>Bacteria</taxon>
        <taxon>Pseudomonadati</taxon>
        <taxon>Bacteroidota</taxon>
        <taxon>Cytophagia</taxon>
        <taxon>Cytophagales</taxon>
        <taxon>Cyclobacteriaceae</taxon>
        <taxon>Belliella</taxon>
    </lineage>
</organism>
<keyword evidence="12 16" id="KW-0630">Potassium</keyword>
<keyword evidence="18" id="KW-1185">Reference proteome</keyword>
<evidence type="ECO:0000256" key="8">
    <source>
        <dbReference type="ARBA" id="ARBA00022679"/>
    </source>
</evidence>
<keyword evidence="8 16" id="KW-0808">Transferase</keyword>
<evidence type="ECO:0000256" key="4">
    <source>
        <dbReference type="ARBA" id="ARBA00005225"/>
    </source>
</evidence>
<reference evidence="18" key="1">
    <citation type="journal article" date="2019" name="Int. J. Syst. Evol. Microbiol.">
        <title>The Global Catalogue of Microorganisms (GCM) 10K type strain sequencing project: providing services to taxonomists for standard genome sequencing and annotation.</title>
        <authorList>
            <consortium name="The Broad Institute Genomics Platform"/>
            <consortium name="The Broad Institute Genome Sequencing Center for Infectious Disease"/>
            <person name="Wu L."/>
            <person name="Ma J."/>
        </authorList>
    </citation>
    <scope>NUCLEOTIDE SEQUENCE [LARGE SCALE GENOMIC DNA]</scope>
    <source>
        <strain evidence="18">CGMCC 1.12479</strain>
    </source>
</reference>
<gene>
    <name evidence="16 17" type="primary">coaX</name>
    <name evidence="17" type="ORF">GCM10010993_04060</name>
</gene>
<evidence type="ECO:0000256" key="11">
    <source>
        <dbReference type="ARBA" id="ARBA00022840"/>
    </source>
</evidence>
<comment type="cofactor">
    <cofactor evidence="16">
        <name>NH4(+)</name>
        <dbReference type="ChEBI" id="CHEBI:28938"/>
    </cofactor>
    <cofactor evidence="16">
        <name>K(+)</name>
        <dbReference type="ChEBI" id="CHEBI:29103"/>
    </cofactor>
    <text evidence="16">A monovalent cation. Ammonium or potassium.</text>
</comment>
<evidence type="ECO:0000256" key="10">
    <source>
        <dbReference type="ARBA" id="ARBA00022777"/>
    </source>
</evidence>
<evidence type="ECO:0000256" key="14">
    <source>
        <dbReference type="ARBA" id="ARBA00038036"/>
    </source>
</evidence>
<dbReference type="InterPro" id="IPR043129">
    <property type="entry name" value="ATPase_NBD"/>
</dbReference>
<feature type="binding site" evidence="16">
    <location>
        <position position="82"/>
    </location>
    <ligand>
        <name>substrate</name>
    </ligand>
</feature>
<comment type="catalytic activity">
    <reaction evidence="1 16">
        <text>(R)-pantothenate + ATP = (R)-4'-phosphopantothenate + ADP + H(+)</text>
        <dbReference type="Rhea" id="RHEA:16373"/>
        <dbReference type="ChEBI" id="CHEBI:10986"/>
        <dbReference type="ChEBI" id="CHEBI:15378"/>
        <dbReference type="ChEBI" id="CHEBI:29032"/>
        <dbReference type="ChEBI" id="CHEBI:30616"/>
        <dbReference type="ChEBI" id="CHEBI:456216"/>
        <dbReference type="EC" id="2.7.1.33"/>
    </reaction>
</comment>
<dbReference type="Proteomes" id="UP000635885">
    <property type="component" value="Unassembled WGS sequence"/>
</dbReference>
<keyword evidence="10 16" id="KW-0418">Kinase</keyword>
<protein>
    <recommendedName>
        <fullName evidence="15 16">Type III pantothenate kinase</fullName>
        <ecNumber evidence="6 16">2.7.1.33</ecNumber>
    </recommendedName>
    <alternativeName>
        <fullName evidence="16">PanK-III</fullName>
    </alternativeName>
    <alternativeName>
        <fullName evidence="16">Pantothenic acid kinase</fullName>
    </alternativeName>
</protein>
<evidence type="ECO:0000256" key="7">
    <source>
        <dbReference type="ARBA" id="ARBA00022490"/>
    </source>
</evidence>
<dbReference type="RefSeq" id="WP_188439109.1">
    <property type="nucleotide sequence ID" value="NZ_BMFD01000001.1"/>
</dbReference>
<comment type="caution">
    <text evidence="17">The sequence shown here is derived from an EMBL/GenBank/DDBJ whole genome shotgun (WGS) entry which is preliminary data.</text>
</comment>
<comment type="function">
    <text evidence="16">Catalyzes the phosphorylation of pantothenate (Pan), the first step in CoA biosynthesis.</text>
</comment>
<evidence type="ECO:0000256" key="1">
    <source>
        <dbReference type="ARBA" id="ARBA00001206"/>
    </source>
</evidence>
<proteinExistence type="inferred from homology"/>
<dbReference type="CDD" id="cd24015">
    <property type="entry name" value="ASKHA_NBD_PanK-III"/>
    <property type="match status" value="1"/>
</dbReference>
<feature type="binding site" evidence="16">
    <location>
        <position position="112"/>
    </location>
    <ligand>
        <name>K(+)</name>
        <dbReference type="ChEBI" id="CHEBI:29103"/>
    </ligand>
</feature>
<feature type="binding site" evidence="16">
    <location>
        <begin position="89"/>
        <end position="92"/>
    </location>
    <ligand>
        <name>substrate</name>
    </ligand>
</feature>
<evidence type="ECO:0000256" key="2">
    <source>
        <dbReference type="ARBA" id="ARBA00001958"/>
    </source>
</evidence>
<evidence type="ECO:0000256" key="16">
    <source>
        <dbReference type="HAMAP-Rule" id="MF_01274"/>
    </source>
</evidence>
<evidence type="ECO:0000256" key="6">
    <source>
        <dbReference type="ARBA" id="ARBA00012102"/>
    </source>
</evidence>
<evidence type="ECO:0000256" key="13">
    <source>
        <dbReference type="ARBA" id="ARBA00022993"/>
    </source>
</evidence>
<feature type="binding site" evidence="16">
    <location>
        <position position="115"/>
    </location>
    <ligand>
        <name>ATP</name>
        <dbReference type="ChEBI" id="CHEBI:30616"/>
    </ligand>
</feature>
<accession>A0ABQ1LRK9</accession>
<keyword evidence="16" id="KW-0479">Metal-binding</keyword>
<dbReference type="PANTHER" id="PTHR34265">
    <property type="entry name" value="TYPE III PANTOTHENATE KINASE"/>
    <property type="match status" value="1"/>
</dbReference>
<keyword evidence="9 16" id="KW-0547">Nucleotide-binding</keyword>
<evidence type="ECO:0000256" key="3">
    <source>
        <dbReference type="ARBA" id="ARBA00004496"/>
    </source>
</evidence>
<feature type="active site" description="Proton acceptor" evidence="16">
    <location>
        <position position="91"/>
    </location>
</feature>
<evidence type="ECO:0000313" key="18">
    <source>
        <dbReference type="Proteomes" id="UP000635885"/>
    </source>
</evidence>
<dbReference type="PANTHER" id="PTHR34265:SF1">
    <property type="entry name" value="TYPE III PANTOTHENATE KINASE"/>
    <property type="match status" value="1"/>
</dbReference>
<evidence type="ECO:0000256" key="5">
    <source>
        <dbReference type="ARBA" id="ARBA00011738"/>
    </source>
</evidence>
<dbReference type="NCBIfam" id="TIGR00671">
    <property type="entry name" value="baf"/>
    <property type="match status" value="1"/>
</dbReference>
<dbReference type="Gene3D" id="3.30.420.40">
    <property type="match status" value="1"/>
</dbReference>
<evidence type="ECO:0000256" key="9">
    <source>
        <dbReference type="ARBA" id="ARBA00022741"/>
    </source>
</evidence>
<dbReference type="InterPro" id="IPR004619">
    <property type="entry name" value="Type_III_PanK"/>
</dbReference>
<comment type="similarity">
    <text evidence="14 16">Belongs to the type III pantothenate kinase family.</text>
</comment>
<dbReference type="Pfam" id="PF03309">
    <property type="entry name" value="Pan_kinase"/>
    <property type="match status" value="1"/>
</dbReference>
<keyword evidence="7 16" id="KW-0963">Cytoplasm</keyword>
<evidence type="ECO:0000256" key="15">
    <source>
        <dbReference type="ARBA" id="ARBA00040883"/>
    </source>
</evidence>
<dbReference type="GO" id="GO:0016301">
    <property type="term" value="F:kinase activity"/>
    <property type="evidence" value="ECO:0007669"/>
    <property type="project" value="UniProtKB-KW"/>
</dbReference>
<comment type="cofactor">
    <cofactor evidence="2">
        <name>K(+)</name>
        <dbReference type="ChEBI" id="CHEBI:29103"/>
    </cofactor>
</comment>
<sequence length="241" mass="27185">MRNLIIDIGNTRIKTALFEEAHIVLEKAYESLEDFMLEIGMLDFEHCIISSVKFSEAELKIKLDFQFLYLTRQTAIPITNKYGTPDTLGVDRKAAAVGARAMFGKGNLLSIDLGSCITYDFLNQKNEFLGGAISPGLRMRFQAMHQLTARLPLAELKENKKINIIGDRTESGLQSGVYHGILFEIEGFIAAYEQQHQDLKVIICGGDSKFFETLTKDHIFVIPNLVLYGLNRILTYNVNKK</sequence>
<dbReference type="HAMAP" id="MF_01274">
    <property type="entry name" value="Pantothen_kinase_3"/>
    <property type="match status" value="1"/>
</dbReference>
<feature type="binding site" evidence="16">
    <location>
        <position position="169"/>
    </location>
    <ligand>
        <name>substrate</name>
    </ligand>
</feature>
<dbReference type="EC" id="2.7.1.33" evidence="6 16"/>
<comment type="subunit">
    <text evidence="5 16">Homodimer.</text>
</comment>